<dbReference type="InterPro" id="IPR036390">
    <property type="entry name" value="WH_DNA-bd_sf"/>
</dbReference>
<dbReference type="SUPFAM" id="SSF46785">
    <property type="entry name" value="Winged helix' DNA-binding domain"/>
    <property type="match status" value="2"/>
</dbReference>
<gene>
    <name evidence="5" type="ORF">P5G50_05155</name>
</gene>
<proteinExistence type="predicted"/>
<keyword evidence="2" id="KW-0238">DNA-binding</keyword>
<feature type="domain" description="HTH asnC-type" evidence="4">
    <location>
        <begin position="1"/>
        <end position="61"/>
    </location>
</feature>
<accession>A0ABT8K8R5</accession>
<keyword evidence="3" id="KW-0804">Transcription</keyword>
<dbReference type="SUPFAM" id="SSF54909">
    <property type="entry name" value="Dimeric alpha+beta barrel"/>
    <property type="match status" value="1"/>
</dbReference>
<keyword evidence="6" id="KW-1185">Reference proteome</keyword>
<dbReference type="InterPro" id="IPR000485">
    <property type="entry name" value="AsnC-type_HTH_dom"/>
</dbReference>
<comment type="caution">
    <text evidence="5">The sequence shown here is derived from an EMBL/GenBank/DDBJ whole genome shotgun (WGS) entry which is preliminary data.</text>
</comment>
<dbReference type="RefSeq" id="WP_301210249.1">
    <property type="nucleotide sequence ID" value="NZ_JAROCF010000001.1"/>
</dbReference>
<organism evidence="5 6">
    <name type="scientific">Leifsonia williamsii</name>
    <dbReference type="NCBI Taxonomy" id="3035919"/>
    <lineage>
        <taxon>Bacteria</taxon>
        <taxon>Bacillati</taxon>
        <taxon>Actinomycetota</taxon>
        <taxon>Actinomycetes</taxon>
        <taxon>Micrococcales</taxon>
        <taxon>Microbacteriaceae</taxon>
        <taxon>Leifsonia</taxon>
    </lineage>
</organism>
<dbReference type="InterPro" id="IPR019888">
    <property type="entry name" value="Tscrpt_reg_AsnC-like"/>
</dbReference>
<reference evidence="5" key="1">
    <citation type="submission" date="2023-06" db="EMBL/GenBank/DDBJ databases">
        <title>MT1 and MT2 Draft Genomes of Novel Species.</title>
        <authorList>
            <person name="Venkateswaran K."/>
        </authorList>
    </citation>
    <scope>NUCLEOTIDE SEQUENCE</scope>
    <source>
        <strain evidence="5">F6_8S_P_1B</strain>
    </source>
</reference>
<feature type="domain" description="HTH asnC-type" evidence="4">
    <location>
        <begin position="152"/>
        <end position="199"/>
    </location>
</feature>
<keyword evidence="1" id="KW-0805">Transcription regulation</keyword>
<dbReference type="Pfam" id="PF13412">
    <property type="entry name" value="HTH_24"/>
    <property type="match status" value="1"/>
</dbReference>
<name>A0ABT8K8R5_9MICO</name>
<evidence type="ECO:0000256" key="1">
    <source>
        <dbReference type="ARBA" id="ARBA00023015"/>
    </source>
</evidence>
<dbReference type="InterPro" id="IPR011008">
    <property type="entry name" value="Dimeric_a/b-barrel"/>
</dbReference>
<evidence type="ECO:0000313" key="5">
    <source>
        <dbReference type="EMBL" id="MDN4613835.1"/>
    </source>
</evidence>
<evidence type="ECO:0000313" key="6">
    <source>
        <dbReference type="Proteomes" id="UP001174208"/>
    </source>
</evidence>
<dbReference type="SMART" id="SM00344">
    <property type="entry name" value="HTH_ASNC"/>
    <property type="match status" value="2"/>
</dbReference>
<protein>
    <submittedName>
        <fullName evidence="5">Lrp/AsnC family transcriptional regulator</fullName>
    </submittedName>
</protein>
<evidence type="ECO:0000256" key="3">
    <source>
        <dbReference type="ARBA" id="ARBA00023163"/>
    </source>
</evidence>
<dbReference type="PANTHER" id="PTHR30154">
    <property type="entry name" value="LEUCINE-RESPONSIVE REGULATORY PROTEIN"/>
    <property type="match status" value="1"/>
</dbReference>
<dbReference type="EMBL" id="JAROCF010000001">
    <property type="protein sequence ID" value="MDN4613835.1"/>
    <property type="molecule type" value="Genomic_DNA"/>
</dbReference>
<dbReference type="Gene3D" id="1.10.10.10">
    <property type="entry name" value="Winged helix-like DNA-binding domain superfamily/Winged helix DNA-binding domain"/>
    <property type="match status" value="2"/>
</dbReference>
<evidence type="ECO:0000259" key="4">
    <source>
        <dbReference type="PROSITE" id="PS50956"/>
    </source>
</evidence>
<dbReference type="InterPro" id="IPR036388">
    <property type="entry name" value="WH-like_DNA-bd_sf"/>
</dbReference>
<dbReference type="InterPro" id="IPR019887">
    <property type="entry name" value="Tscrpt_reg_AsnC/Lrp_C"/>
</dbReference>
<sequence>MDAITEDALALLRTDGRLSFAELARELGVPRAAIAARISPMLDSGELRIVAAVHPRFFGLNVMAHIALRISGDVDRIVAEIGDRIPAVFISETVGAEQLVVETHVRSLGELQAVLREIRGLPGVSDARHLIYDHVLNSFFLGAEPDGPQAELDEADGAIIQLLQRDGRTAYRELADHADLSITAVRSRVNRLVKAGIMRIGPLGQRSDSTGSLVFGIGVNLAGDGDEVVALASRRRGLEFMARTVGRFDLLATIAFSSLQDLNAFLDQLRRIPETRAVTTWLHARIRLERYQFMQRREG</sequence>
<dbReference type="Pfam" id="PF01037">
    <property type="entry name" value="AsnC_trans_reg"/>
    <property type="match status" value="1"/>
</dbReference>
<dbReference type="Gene3D" id="3.30.70.920">
    <property type="match status" value="1"/>
</dbReference>
<dbReference type="PANTHER" id="PTHR30154:SF34">
    <property type="entry name" value="TRANSCRIPTIONAL REGULATOR AZLB"/>
    <property type="match status" value="1"/>
</dbReference>
<dbReference type="Pfam" id="PF13404">
    <property type="entry name" value="HTH_AsnC-type"/>
    <property type="match status" value="1"/>
</dbReference>
<dbReference type="PROSITE" id="PS50956">
    <property type="entry name" value="HTH_ASNC_2"/>
    <property type="match status" value="2"/>
</dbReference>
<dbReference type="PRINTS" id="PR00033">
    <property type="entry name" value="HTHASNC"/>
</dbReference>
<dbReference type="Proteomes" id="UP001174208">
    <property type="component" value="Unassembled WGS sequence"/>
</dbReference>
<evidence type="ECO:0000256" key="2">
    <source>
        <dbReference type="ARBA" id="ARBA00023125"/>
    </source>
</evidence>